<dbReference type="InterPro" id="IPR038116">
    <property type="entry name" value="TrpR-like_sf"/>
</dbReference>
<gene>
    <name evidence="2" type="ORF">UY32_C0002G0031</name>
</gene>
<protein>
    <submittedName>
        <fullName evidence="2">Uncharacterized protein</fullName>
    </submittedName>
</protein>
<accession>A0A0G1XYC2</accession>
<dbReference type="Proteomes" id="UP000034600">
    <property type="component" value="Unassembled WGS sequence"/>
</dbReference>
<reference evidence="2 3" key="1">
    <citation type="journal article" date="2015" name="Nature">
        <title>rRNA introns, odd ribosomes, and small enigmatic genomes across a large radiation of phyla.</title>
        <authorList>
            <person name="Brown C.T."/>
            <person name="Hug L.A."/>
            <person name="Thomas B.C."/>
            <person name="Sharon I."/>
            <person name="Castelle C.J."/>
            <person name="Singh A."/>
            <person name="Wilkins M.J."/>
            <person name="Williams K.H."/>
            <person name="Banfield J.F."/>
        </authorList>
    </citation>
    <scope>NUCLEOTIDE SEQUENCE [LARGE SCALE GENOMIC DNA]</scope>
</reference>
<organism evidence="2 3">
    <name type="scientific">Candidatus Jorgensenbacteria bacterium GW2011_GWC1_48_8</name>
    <dbReference type="NCBI Taxonomy" id="1618666"/>
    <lineage>
        <taxon>Bacteria</taxon>
        <taxon>Candidatus Joergenseniibacteriota</taxon>
    </lineage>
</organism>
<comment type="caution">
    <text evidence="2">The sequence shown here is derived from an EMBL/GenBank/DDBJ whole genome shotgun (WGS) entry which is preliminary data.</text>
</comment>
<evidence type="ECO:0000313" key="3">
    <source>
        <dbReference type="Proteomes" id="UP000034600"/>
    </source>
</evidence>
<feature type="compositionally biased region" description="Basic residues" evidence="1">
    <location>
        <begin position="116"/>
        <end position="132"/>
    </location>
</feature>
<feature type="region of interest" description="Disordered" evidence="1">
    <location>
        <begin position="111"/>
        <end position="132"/>
    </location>
</feature>
<proteinExistence type="predicted"/>
<dbReference type="AlphaFoldDB" id="A0A0G1XYC2"/>
<evidence type="ECO:0000313" key="2">
    <source>
        <dbReference type="EMBL" id="KKU99295.1"/>
    </source>
</evidence>
<name>A0A0G1XYC2_9BACT</name>
<dbReference type="Gene3D" id="1.10.1270.10">
    <property type="entry name" value="TrpR-like"/>
    <property type="match status" value="1"/>
</dbReference>
<sequence>MSYIKYVKLNLFMAKINNMGAGSFLLPPRSEYSSRKDWEKACWDRITKSGKFLETLVTANERRNIVMRAAVAEFVNSGKRPQQISRGLLISRQTINSIRKAIKERNYKSYRERGKTERKKKVWSRHPSKKKPYRRYRRTKYGKVYLHPSL</sequence>
<evidence type="ECO:0000256" key="1">
    <source>
        <dbReference type="SAM" id="MobiDB-lite"/>
    </source>
</evidence>
<dbReference type="EMBL" id="LCPO01000002">
    <property type="protein sequence ID" value="KKU99295.1"/>
    <property type="molecule type" value="Genomic_DNA"/>
</dbReference>